<dbReference type="InterPro" id="IPR011051">
    <property type="entry name" value="RmlC_Cupin_sf"/>
</dbReference>
<dbReference type="InterPro" id="IPR013096">
    <property type="entry name" value="Cupin_2"/>
</dbReference>
<dbReference type="SUPFAM" id="SSF51182">
    <property type="entry name" value="RmlC-like cupins"/>
    <property type="match status" value="1"/>
</dbReference>
<accession>A0A2S0WR95</accession>
<dbReference type="InterPro" id="IPR014710">
    <property type="entry name" value="RmlC-like_jellyroll"/>
</dbReference>
<proteinExistence type="predicted"/>
<dbReference type="Pfam" id="PF07883">
    <property type="entry name" value="Cupin_2"/>
    <property type="match status" value="1"/>
</dbReference>
<sequence>MYVTAWDQLPEVEGLPNNFRRAAAGREMGVNHIRWVHPTELPPHTHEDAEQAIVMLSGEIAFTIDGTDMTLRAGDVAIVPRGAVHGGHSIDGEAAFVEVFAPLRLENLVGFLGGPSMPNQEDPA</sequence>
<dbReference type="KEGG" id="aez:C3E78_17365"/>
<evidence type="ECO:0000313" key="2">
    <source>
        <dbReference type="Proteomes" id="UP000244384"/>
    </source>
</evidence>
<accession>A0A5F2EVE5</accession>
<dbReference type="Gene3D" id="2.60.120.10">
    <property type="entry name" value="Jelly Rolls"/>
    <property type="match status" value="1"/>
</dbReference>
<organism evidence="1 2">
    <name type="scientific">Aeromicrobium chenweiae</name>
    <dbReference type="NCBI Taxonomy" id="2079793"/>
    <lineage>
        <taxon>Bacteria</taxon>
        <taxon>Bacillati</taxon>
        <taxon>Actinomycetota</taxon>
        <taxon>Actinomycetes</taxon>
        <taxon>Propionibacteriales</taxon>
        <taxon>Nocardioidaceae</taxon>
        <taxon>Aeromicrobium</taxon>
    </lineage>
</organism>
<dbReference type="OrthoDB" id="8882910at2"/>
<protein>
    <submittedName>
        <fullName evidence="1">Uncharacterized protein</fullName>
    </submittedName>
</protein>
<reference evidence="2" key="1">
    <citation type="submission" date="2018-01" db="EMBL/GenBank/DDBJ databases">
        <authorList>
            <person name="Li J."/>
        </authorList>
    </citation>
    <scope>NUCLEOTIDE SEQUENCE [LARGE SCALE GENOMIC DNA]</scope>
    <source>
        <strain evidence="2">592</strain>
    </source>
</reference>
<name>A0A2S0WR95_9ACTN</name>
<dbReference type="Proteomes" id="UP000244384">
    <property type="component" value="Chromosome"/>
</dbReference>
<dbReference type="EMBL" id="CP026952">
    <property type="protein sequence ID" value="AWB93837.1"/>
    <property type="molecule type" value="Genomic_DNA"/>
</dbReference>
<dbReference type="InterPro" id="IPR052538">
    <property type="entry name" value="Flavonoid_dioxygenase-like"/>
</dbReference>
<evidence type="ECO:0000313" key="1">
    <source>
        <dbReference type="EMBL" id="AWB93837.1"/>
    </source>
</evidence>
<keyword evidence="2" id="KW-1185">Reference proteome</keyword>
<dbReference type="PANTHER" id="PTHR43346">
    <property type="entry name" value="LIGAND BINDING DOMAIN PROTEIN, PUTATIVE (AFU_ORTHOLOGUE AFUA_6G14370)-RELATED"/>
    <property type="match status" value="1"/>
</dbReference>
<gene>
    <name evidence="1" type="ORF">C3E78_17365</name>
</gene>
<dbReference type="AlphaFoldDB" id="A0A2S0WR95"/>
<dbReference type="RefSeq" id="WP_108580549.1">
    <property type="nucleotide sequence ID" value="NZ_CP026952.1"/>
</dbReference>
<dbReference type="PANTHER" id="PTHR43346:SF1">
    <property type="entry name" value="QUERCETIN 2,3-DIOXYGENASE-RELATED"/>
    <property type="match status" value="1"/>
</dbReference>